<dbReference type="InterPro" id="IPR005184">
    <property type="entry name" value="DUF306_Meta_HslJ"/>
</dbReference>
<keyword evidence="4" id="KW-1185">Reference proteome</keyword>
<evidence type="ECO:0000256" key="1">
    <source>
        <dbReference type="SAM" id="SignalP"/>
    </source>
</evidence>
<dbReference type="Pfam" id="PF03724">
    <property type="entry name" value="META"/>
    <property type="match status" value="1"/>
</dbReference>
<dbReference type="RefSeq" id="WP_209996318.1">
    <property type="nucleotide sequence ID" value="NZ_BAAAJY010000007.1"/>
</dbReference>
<feature type="chain" id="PRO_5045795876" evidence="1">
    <location>
        <begin position="19"/>
        <end position="125"/>
    </location>
</feature>
<comment type="caution">
    <text evidence="3">The sequence shown here is derived from an EMBL/GenBank/DDBJ whole genome shotgun (WGS) entry which is preliminary data.</text>
</comment>
<sequence length="125" mass="12646">MKRIAALLLVLAASLGLAGCATTQGQDGSSVVGQWGGVPANSPVLVFSGEGSFTGNDGCNTLTGSWKQADDAITLENMAATLMACAGVDTWLSHASTVKVDGTKLMVFDAQGKEIGVLAQEGNSN</sequence>
<name>A0ABS4XAT6_9MICC</name>
<gene>
    <name evidence="3" type="ORF">JOF47_000997</name>
</gene>
<dbReference type="EMBL" id="JAGIOF010000001">
    <property type="protein sequence ID" value="MBP2385486.1"/>
    <property type="molecule type" value="Genomic_DNA"/>
</dbReference>
<keyword evidence="3" id="KW-0346">Stress response</keyword>
<organism evidence="3 4">
    <name type="scientific">Paeniglutamicibacter kerguelensis</name>
    <dbReference type="NCBI Taxonomy" id="254788"/>
    <lineage>
        <taxon>Bacteria</taxon>
        <taxon>Bacillati</taxon>
        <taxon>Actinomycetota</taxon>
        <taxon>Actinomycetes</taxon>
        <taxon>Micrococcales</taxon>
        <taxon>Micrococcaceae</taxon>
        <taxon>Paeniglutamicibacter</taxon>
    </lineage>
</organism>
<protein>
    <submittedName>
        <fullName evidence="3">Heat shock protein HslJ</fullName>
    </submittedName>
</protein>
<reference evidence="3 4" key="1">
    <citation type="submission" date="2021-03" db="EMBL/GenBank/DDBJ databases">
        <title>Sequencing the genomes of 1000 actinobacteria strains.</title>
        <authorList>
            <person name="Klenk H.-P."/>
        </authorList>
    </citation>
    <scope>NUCLEOTIDE SEQUENCE [LARGE SCALE GENOMIC DNA]</scope>
    <source>
        <strain evidence="3 4">DSM 15797</strain>
    </source>
</reference>
<evidence type="ECO:0000259" key="2">
    <source>
        <dbReference type="Pfam" id="PF03724"/>
    </source>
</evidence>
<dbReference type="Gene3D" id="2.40.128.270">
    <property type="match status" value="1"/>
</dbReference>
<dbReference type="InterPro" id="IPR038670">
    <property type="entry name" value="HslJ-like_sf"/>
</dbReference>
<dbReference type="Proteomes" id="UP001296993">
    <property type="component" value="Unassembled WGS sequence"/>
</dbReference>
<feature type="domain" description="DUF306" evidence="2">
    <location>
        <begin position="40"/>
        <end position="115"/>
    </location>
</feature>
<evidence type="ECO:0000313" key="4">
    <source>
        <dbReference type="Proteomes" id="UP001296993"/>
    </source>
</evidence>
<dbReference type="PROSITE" id="PS51257">
    <property type="entry name" value="PROKAR_LIPOPROTEIN"/>
    <property type="match status" value="1"/>
</dbReference>
<proteinExistence type="predicted"/>
<accession>A0ABS4XAT6</accession>
<evidence type="ECO:0000313" key="3">
    <source>
        <dbReference type="EMBL" id="MBP2385486.1"/>
    </source>
</evidence>
<keyword evidence="1" id="KW-0732">Signal</keyword>
<feature type="signal peptide" evidence="1">
    <location>
        <begin position="1"/>
        <end position="18"/>
    </location>
</feature>